<feature type="domain" description="Retrotransposon gag" evidence="1">
    <location>
        <begin position="78"/>
        <end position="170"/>
    </location>
</feature>
<dbReference type="Pfam" id="PF03732">
    <property type="entry name" value="Retrotrans_gag"/>
    <property type="match status" value="1"/>
</dbReference>
<reference evidence="2" key="2">
    <citation type="submission" date="2022-01" db="EMBL/GenBank/DDBJ databases">
        <authorList>
            <person name="Yamashiro T."/>
            <person name="Shiraishi A."/>
            <person name="Satake H."/>
            <person name="Nakayama K."/>
        </authorList>
    </citation>
    <scope>NUCLEOTIDE SEQUENCE</scope>
</reference>
<accession>A0ABQ5ACK0</accession>
<organism evidence="2 3">
    <name type="scientific">Tanacetum coccineum</name>
    <dbReference type="NCBI Taxonomy" id="301880"/>
    <lineage>
        <taxon>Eukaryota</taxon>
        <taxon>Viridiplantae</taxon>
        <taxon>Streptophyta</taxon>
        <taxon>Embryophyta</taxon>
        <taxon>Tracheophyta</taxon>
        <taxon>Spermatophyta</taxon>
        <taxon>Magnoliopsida</taxon>
        <taxon>eudicotyledons</taxon>
        <taxon>Gunneridae</taxon>
        <taxon>Pentapetalae</taxon>
        <taxon>asterids</taxon>
        <taxon>campanulids</taxon>
        <taxon>Asterales</taxon>
        <taxon>Asteraceae</taxon>
        <taxon>Asteroideae</taxon>
        <taxon>Anthemideae</taxon>
        <taxon>Anthemidinae</taxon>
        <taxon>Tanacetum</taxon>
    </lineage>
</organism>
<reference evidence="2" key="1">
    <citation type="journal article" date="2022" name="Int. J. Mol. Sci.">
        <title>Draft Genome of Tanacetum Coccineum: Genomic Comparison of Closely Related Tanacetum-Family Plants.</title>
        <authorList>
            <person name="Yamashiro T."/>
            <person name="Shiraishi A."/>
            <person name="Nakayama K."/>
            <person name="Satake H."/>
        </authorList>
    </citation>
    <scope>NUCLEOTIDE SEQUENCE</scope>
</reference>
<keyword evidence="3" id="KW-1185">Reference proteome</keyword>
<dbReference type="EMBL" id="BQNB010012143">
    <property type="protein sequence ID" value="GJS99763.1"/>
    <property type="molecule type" value="Genomic_DNA"/>
</dbReference>
<evidence type="ECO:0000259" key="1">
    <source>
        <dbReference type="Pfam" id="PF03732"/>
    </source>
</evidence>
<protein>
    <recommendedName>
        <fullName evidence="1">Retrotransposon gag domain-containing protein</fullName>
    </recommendedName>
</protein>
<proteinExistence type="predicted"/>
<evidence type="ECO:0000313" key="3">
    <source>
        <dbReference type="Proteomes" id="UP001151760"/>
    </source>
</evidence>
<gene>
    <name evidence="2" type="ORF">Tco_0820933</name>
</gene>
<sequence length="508" mass="57849">MEQYMSKTRGDYESSVSRPEINQDTHFELKGQFLKELRDNTFSGSELEDANEHIKKVLEIVDLFHIPKVTQDQIMLRAFPVSLTRAASRWLRNQPSGSITTWEVLKTKFLNKYCPPARTAKKMEEINNLQQEPDESLFRTWERFKELLMKCPQHYLTDMQEVILFYNGLDVPTRQILDSKGTIPSKTVADAKTTIQEMAEYSQKWHNGTSLRTRSTETSNGLAAIQAQLNNLGREIKKVNKKVYAAQVGCELCKGPYYRKDCPQKEEGKTFKEAYYTQFGAPFQPGGQYRAAGLGFYQRNNGNSSYPARRDTREESLSKFMAESAKMHEEKSNIIKEIRASTDAAIRNQGASIKTLELQIGQMSKVLQKRGFRSLPSSTETNSRDQVKSISTATADLFEIRRMDYGPYAVSGPQHRIIFPKIVPFPRRLHNYYCDELKEACGVNVLDAYDNNLPRKEKDPGSFTLPCLINNICFNKALVDLGASVSVMPISTYTNLGLGDLSHTRMTI</sequence>
<dbReference type="PANTHER" id="PTHR33223:SF6">
    <property type="entry name" value="CCHC-TYPE DOMAIN-CONTAINING PROTEIN"/>
    <property type="match status" value="1"/>
</dbReference>
<dbReference type="PANTHER" id="PTHR33223">
    <property type="entry name" value="CCHC-TYPE DOMAIN-CONTAINING PROTEIN"/>
    <property type="match status" value="1"/>
</dbReference>
<evidence type="ECO:0000313" key="2">
    <source>
        <dbReference type="EMBL" id="GJS99763.1"/>
    </source>
</evidence>
<dbReference type="InterPro" id="IPR005162">
    <property type="entry name" value="Retrotrans_gag_dom"/>
</dbReference>
<dbReference type="Proteomes" id="UP001151760">
    <property type="component" value="Unassembled WGS sequence"/>
</dbReference>
<dbReference type="InterPro" id="IPR021109">
    <property type="entry name" value="Peptidase_aspartic_dom_sf"/>
</dbReference>
<dbReference type="Gene3D" id="2.40.70.10">
    <property type="entry name" value="Acid Proteases"/>
    <property type="match status" value="1"/>
</dbReference>
<name>A0ABQ5ACK0_9ASTR</name>
<comment type="caution">
    <text evidence="2">The sequence shown here is derived from an EMBL/GenBank/DDBJ whole genome shotgun (WGS) entry which is preliminary data.</text>
</comment>